<proteinExistence type="predicted"/>
<organism evidence="2 3">
    <name type="scientific">Mycena alexandri</name>
    <dbReference type="NCBI Taxonomy" id="1745969"/>
    <lineage>
        <taxon>Eukaryota</taxon>
        <taxon>Fungi</taxon>
        <taxon>Dikarya</taxon>
        <taxon>Basidiomycota</taxon>
        <taxon>Agaricomycotina</taxon>
        <taxon>Agaricomycetes</taxon>
        <taxon>Agaricomycetidae</taxon>
        <taxon>Agaricales</taxon>
        <taxon>Marasmiineae</taxon>
        <taxon>Mycenaceae</taxon>
        <taxon>Mycena</taxon>
    </lineage>
</organism>
<evidence type="ECO:0000313" key="2">
    <source>
        <dbReference type="EMBL" id="KAJ7021774.1"/>
    </source>
</evidence>
<evidence type="ECO:0000313" key="3">
    <source>
        <dbReference type="Proteomes" id="UP001218188"/>
    </source>
</evidence>
<accession>A0AAD6WUR6</accession>
<dbReference type="AlphaFoldDB" id="A0AAD6WUR6"/>
<evidence type="ECO:0000256" key="1">
    <source>
        <dbReference type="SAM" id="MobiDB-lite"/>
    </source>
</evidence>
<feature type="region of interest" description="Disordered" evidence="1">
    <location>
        <begin position="100"/>
        <end position="128"/>
    </location>
</feature>
<gene>
    <name evidence="2" type="ORF">C8F04DRAFT_1195089</name>
</gene>
<name>A0AAD6WUR6_9AGAR</name>
<protein>
    <submittedName>
        <fullName evidence="2">Uncharacterized protein</fullName>
    </submittedName>
</protein>
<reference evidence="2" key="1">
    <citation type="submission" date="2023-03" db="EMBL/GenBank/DDBJ databases">
        <title>Massive genome expansion in bonnet fungi (Mycena s.s.) driven by repeated elements and novel gene families across ecological guilds.</title>
        <authorList>
            <consortium name="Lawrence Berkeley National Laboratory"/>
            <person name="Harder C.B."/>
            <person name="Miyauchi S."/>
            <person name="Viragh M."/>
            <person name="Kuo A."/>
            <person name="Thoen E."/>
            <person name="Andreopoulos B."/>
            <person name="Lu D."/>
            <person name="Skrede I."/>
            <person name="Drula E."/>
            <person name="Henrissat B."/>
            <person name="Morin E."/>
            <person name="Kohler A."/>
            <person name="Barry K."/>
            <person name="LaButti K."/>
            <person name="Morin E."/>
            <person name="Salamov A."/>
            <person name="Lipzen A."/>
            <person name="Mereny Z."/>
            <person name="Hegedus B."/>
            <person name="Baldrian P."/>
            <person name="Stursova M."/>
            <person name="Weitz H."/>
            <person name="Taylor A."/>
            <person name="Grigoriev I.V."/>
            <person name="Nagy L.G."/>
            <person name="Martin F."/>
            <person name="Kauserud H."/>
        </authorList>
    </citation>
    <scope>NUCLEOTIDE SEQUENCE</scope>
    <source>
        <strain evidence="2">CBHHK200</strain>
    </source>
</reference>
<dbReference type="Proteomes" id="UP001218188">
    <property type="component" value="Unassembled WGS sequence"/>
</dbReference>
<keyword evidence="3" id="KW-1185">Reference proteome</keyword>
<dbReference type="EMBL" id="JARJCM010000223">
    <property type="protein sequence ID" value="KAJ7021774.1"/>
    <property type="molecule type" value="Genomic_DNA"/>
</dbReference>
<feature type="region of interest" description="Disordered" evidence="1">
    <location>
        <begin position="229"/>
        <end position="249"/>
    </location>
</feature>
<sequence>MFTEERKGSFNATTNNTRGVIVGAGGGSVAAGARHARTDFLGGEGKLESFILEKEGTKQIKAYPVAGTNKDGGSKDEFKSKAPRLQKKETAYRRLVKPLLNPTFTPTPTPTQQRASTPGARAVRHRRQSAKRVQRICAVRARARVRGGAEIPRASLAAVAVHRAIRRRLGVVDKVHTSNGRLCVVAPSSLHPLARCSTLVLCTRHRPAHRPRCAGVLFVKPVKYVEGEKGNGLESNEQNKTHPAGKHTNPLAISVGLALPAERRAPHGDYDRYAPAGAKSAYRIYAAHARAHAPACSVGVWWSRRTRPRHAPGGKTRLAPCFHGLHALAAVPRRRLRGHARPAHRQRCRVSLMVEPVKEVEGGSQG</sequence>
<comment type="caution">
    <text evidence="2">The sequence shown here is derived from an EMBL/GenBank/DDBJ whole genome shotgun (WGS) entry which is preliminary data.</text>
</comment>